<evidence type="ECO:0000256" key="2">
    <source>
        <dbReference type="ARBA" id="ARBA00022723"/>
    </source>
</evidence>
<feature type="domain" description="DDE Tnp4" evidence="3">
    <location>
        <begin position="42"/>
        <end position="102"/>
    </location>
</feature>
<organism evidence="4">
    <name type="scientific">Sipha flava</name>
    <name type="common">yellow sugarcane aphid</name>
    <dbReference type="NCBI Taxonomy" id="143950"/>
    <lineage>
        <taxon>Eukaryota</taxon>
        <taxon>Metazoa</taxon>
        <taxon>Ecdysozoa</taxon>
        <taxon>Arthropoda</taxon>
        <taxon>Hexapoda</taxon>
        <taxon>Insecta</taxon>
        <taxon>Pterygota</taxon>
        <taxon>Neoptera</taxon>
        <taxon>Paraneoptera</taxon>
        <taxon>Hemiptera</taxon>
        <taxon>Sternorrhyncha</taxon>
        <taxon>Aphidomorpha</taxon>
        <taxon>Aphidoidea</taxon>
        <taxon>Aphididae</taxon>
        <taxon>Sipha</taxon>
    </lineage>
</organism>
<sequence>MTKLIWELLKDSYMPTPTEENWKLIAQRFYSLWNLPNCLGALDGKHIRIEKLPGSGSSNFNYKMYHSIVLFACSDADGFFTTIETGYAGRNSDGGILTQSRCGAGTTSTPLSRSRVRFLPSLNPGNDNTVSDTTHLPRKIEQKWEKLSKPVATYRPVASSHQLCSRDHDRGTIIINISFCYHRHQTTYFI</sequence>
<dbReference type="AlphaFoldDB" id="A0A2S2QL55"/>
<keyword evidence="2" id="KW-0479">Metal-binding</keyword>
<evidence type="ECO:0000313" key="4">
    <source>
        <dbReference type="EMBL" id="MBY78499.1"/>
    </source>
</evidence>
<evidence type="ECO:0000256" key="1">
    <source>
        <dbReference type="ARBA" id="ARBA00001968"/>
    </source>
</evidence>
<dbReference type="GO" id="GO:0046872">
    <property type="term" value="F:metal ion binding"/>
    <property type="evidence" value="ECO:0007669"/>
    <property type="project" value="UniProtKB-KW"/>
</dbReference>
<evidence type="ECO:0000259" key="3">
    <source>
        <dbReference type="Pfam" id="PF13359"/>
    </source>
</evidence>
<reference evidence="4" key="1">
    <citation type="submission" date="2018-04" db="EMBL/GenBank/DDBJ databases">
        <title>Transcriptome assembly of Sipha flava.</title>
        <authorList>
            <person name="Scully E.D."/>
            <person name="Geib S.M."/>
            <person name="Palmer N.A."/>
            <person name="Koch K."/>
            <person name="Bradshaw J."/>
            <person name="Heng-Moss T."/>
            <person name="Sarath G."/>
        </authorList>
    </citation>
    <scope>NUCLEOTIDE SEQUENCE</scope>
</reference>
<dbReference type="Pfam" id="PF13359">
    <property type="entry name" value="DDE_Tnp_4"/>
    <property type="match status" value="1"/>
</dbReference>
<dbReference type="OrthoDB" id="6577953at2759"/>
<dbReference type="InterPro" id="IPR027806">
    <property type="entry name" value="HARBI1_dom"/>
</dbReference>
<comment type="cofactor">
    <cofactor evidence="1">
        <name>a divalent metal cation</name>
        <dbReference type="ChEBI" id="CHEBI:60240"/>
    </cofactor>
</comment>
<proteinExistence type="predicted"/>
<accession>A0A2S2QL55</accession>
<gene>
    <name evidence="4" type="ORF">g.82337</name>
</gene>
<protein>
    <recommendedName>
        <fullName evidence="3">DDE Tnp4 domain-containing protein</fullName>
    </recommendedName>
</protein>
<name>A0A2S2QL55_9HEMI</name>
<dbReference type="EMBL" id="GGMS01009296">
    <property type="protein sequence ID" value="MBY78499.1"/>
    <property type="molecule type" value="Transcribed_RNA"/>
</dbReference>